<evidence type="ECO:0000256" key="1">
    <source>
        <dbReference type="SAM" id="MobiDB-lite"/>
    </source>
</evidence>
<proteinExistence type="predicted"/>
<organism evidence="2 3">
    <name type="scientific">Actinomadura vinacea</name>
    <dbReference type="NCBI Taxonomy" id="115336"/>
    <lineage>
        <taxon>Bacteria</taxon>
        <taxon>Bacillati</taxon>
        <taxon>Actinomycetota</taxon>
        <taxon>Actinomycetes</taxon>
        <taxon>Streptosporangiales</taxon>
        <taxon>Thermomonosporaceae</taxon>
        <taxon>Actinomadura</taxon>
    </lineage>
</organism>
<feature type="region of interest" description="Disordered" evidence="1">
    <location>
        <begin position="1"/>
        <end position="35"/>
    </location>
</feature>
<comment type="caution">
    <text evidence="2">The sequence shown here is derived from an EMBL/GenBank/DDBJ whole genome shotgun (WGS) entry which is preliminary data.</text>
</comment>
<evidence type="ECO:0000313" key="3">
    <source>
        <dbReference type="Proteomes" id="UP001501231"/>
    </source>
</evidence>
<keyword evidence="3" id="KW-1185">Reference proteome</keyword>
<gene>
    <name evidence="2" type="ORF">GCM10010191_12500</name>
</gene>
<dbReference type="Proteomes" id="UP001501231">
    <property type="component" value="Unassembled WGS sequence"/>
</dbReference>
<evidence type="ECO:0000313" key="2">
    <source>
        <dbReference type="EMBL" id="GAA2406010.1"/>
    </source>
</evidence>
<feature type="compositionally biased region" description="Basic residues" evidence="1">
    <location>
        <begin position="1"/>
        <end position="10"/>
    </location>
</feature>
<dbReference type="RefSeq" id="WP_344587541.1">
    <property type="nucleotide sequence ID" value="NZ_BAAARW010000004.1"/>
</dbReference>
<sequence length="130" mass="14050">MSRTSRHSRRGVADPPDKAAPPIPNRLASELPAELGEAQMSQHLESLRSAMHSQAPAVYARLERNSTSRPRLVVGDTSQQRFVTVTPPMNRLDTAVFRWGQWGGRIAPVAMPVTAAAAVLAALDAKGDRS</sequence>
<name>A0ABP5VQB1_9ACTN</name>
<accession>A0ABP5VQB1</accession>
<protein>
    <submittedName>
        <fullName evidence="2">Uncharacterized protein</fullName>
    </submittedName>
</protein>
<dbReference type="EMBL" id="BAAARW010000004">
    <property type="protein sequence ID" value="GAA2406010.1"/>
    <property type="molecule type" value="Genomic_DNA"/>
</dbReference>
<reference evidence="3" key="1">
    <citation type="journal article" date="2019" name="Int. J. Syst. Evol. Microbiol.">
        <title>The Global Catalogue of Microorganisms (GCM) 10K type strain sequencing project: providing services to taxonomists for standard genome sequencing and annotation.</title>
        <authorList>
            <consortium name="The Broad Institute Genomics Platform"/>
            <consortium name="The Broad Institute Genome Sequencing Center for Infectious Disease"/>
            <person name="Wu L."/>
            <person name="Ma J."/>
        </authorList>
    </citation>
    <scope>NUCLEOTIDE SEQUENCE [LARGE SCALE GENOMIC DNA]</scope>
    <source>
        <strain evidence="3">JCM 3325</strain>
    </source>
</reference>